<evidence type="ECO:0000259" key="23">
    <source>
        <dbReference type="Pfam" id="PF13086"/>
    </source>
</evidence>
<dbReference type="GO" id="GO:0005694">
    <property type="term" value="C:chromosome"/>
    <property type="evidence" value="ECO:0007669"/>
    <property type="project" value="UniProtKB-SubCell"/>
</dbReference>
<evidence type="ECO:0000256" key="21">
    <source>
        <dbReference type="SAM" id="MobiDB-lite"/>
    </source>
</evidence>
<dbReference type="GO" id="GO:0017108">
    <property type="term" value="F:5'-flap endonuclease activity"/>
    <property type="evidence" value="ECO:0007669"/>
    <property type="project" value="UniProtKB-UniRule"/>
</dbReference>
<keyword evidence="13 20" id="KW-0408">Iron</keyword>
<dbReference type="GO" id="GO:0005737">
    <property type="term" value="C:cytoplasm"/>
    <property type="evidence" value="ECO:0007669"/>
    <property type="project" value="TreeGrafter"/>
</dbReference>
<organism evidence="25 26">
    <name type="scientific">Ceratopteris richardii</name>
    <name type="common">Triangle waterfern</name>
    <dbReference type="NCBI Taxonomy" id="49495"/>
    <lineage>
        <taxon>Eukaryota</taxon>
        <taxon>Viridiplantae</taxon>
        <taxon>Streptophyta</taxon>
        <taxon>Embryophyta</taxon>
        <taxon>Tracheophyta</taxon>
        <taxon>Polypodiopsida</taxon>
        <taxon>Polypodiidae</taxon>
        <taxon>Polypodiales</taxon>
        <taxon>Pteridineae</taxon>
        <taxon>Pteridaceae</taxon>
        <taxon>Parkerioideae</taxon>
        <taxon>Ceratopteris</taxon>
    </lineage>
</organism>
<dbReference type="Pfam" id="PF08696">
    <property type="entry name" value="Dna2"/>
    <property type="match status" value="1"/>
</dbReference>
<evidence type="ECO:0000256" key="6">
    <source>
        <dbReference type="ARBA" id="ARBA00022722"/>
    </source>
</evidence>
<dbReference type="Proteomes" id="UP000825935">
    <property type="component" value="Chromosome 35"/>
</dbReference>
<protein>
    <recommendedName>
        <fullName evidence="20">DNA replication ATP-dependent helicase/nuclease</fullName>
        <ecNumber evidence="20">3.1.-.-</ecNumber>
        <ecNumber evidence="20">3.6.4.12</ecNumber>
    </recommendedName>
</protein>
<keyword evidence="11 20" id="KW-0347">Helicase</keyword>
<dbReference type="InterPro" id="IPR027417">
    <property type="entry name" value="P-loop_NTPase"/>
</dbReference>
<feature type="region of interest" description="Disordered" evidence="21">
    <location>
        <begin position="226"/>
        <end position="247"/>
    </location>
</feature>
<dbReference type="FunFam" id="3.40.50.300:FF:001170">
    <property type="entry name" value="DNA replication helicase Dna2"/>
    <property type="match status" value="1"/>
</dbReference>
<feature type="domain" description="DNA2/NAM7 helicase-like C-terminal" evidence="24">
    <location>
        <begin position="1169"/>
        <end position="1373"/>
    </location>
</feature>
<keyword evidence="6 20" id="KW-0540">Nuclease</keyword>
<evidence type="ECO:0000256" key="12">
    <source>
        <dbReference type="ARBA" id="ARBA00022840"/>
    </source>
</evidence>
<dbReference type="Gene3D" id="3.40.50.300">
    <property type="entry name" value="P-loop containing nucleotide triphosphate hydrolases"/>
    <property type="match status" value="2"/>
</dbReference>
<sequence>MAPQRRASANKRPQQHTSQSTQCGIHRFFSPHTCGGIASTSPAIELDMKPMTPLSGTAAHSKLAVPNGSRLRVPAENQRQRKMLKISPTSLIQPSQDDGVGDQVEWRLSPMADRLHEASTDIAQHPLPVLNSKKSSSLPNVQDLFKNSSSTSCSGPVLMRKKKSPSLAGKLEQWLSASNTAQKSNAGAVKPTSMGAAILLEQSLDWYQQTPNVQEKENIVLAFPSSGPGTDFNTQKSPKGTGNMAQSSLHCHSLAKKTHKRKGKQRASGQRRKALLELLDQVQNVMSDPESSFAEEDTSCLEDRKTVKSVDSCEGKDSAKTSVEIASNNFDNDCKPIAKCSSIPLTKGDICTGFYKKDSSISGGLQKTTHDCVDDKSNVEDAISDHSNLEDEDSAIPQALAGIHFLVLEVADMVDGVDGNTLPKKVLRLLNEYSGLERILYLVDEWYYTVVRPGDTVNVIGDFDVDGKCVIDRDNNLLIVHPDVLISGSKVGSSFSCPRRAVLDERIRSNSVAFPALLGTMIHELFQVALRDRVTSRLVLEQEAESLVHHHIDSLFACGGNEKDALIKLRESIPTILNWLDSFFHASSSAIPKVDFGRKEGHLSVSVTEVVDIEEMIYSPKFGLKGMIDASLLVKLDSLSLGCREQVLPLEFKTGKLTTGQAALEHRAQVILYTLLMSDRYMESIDSGLLYYLHTNQTQGVSMQRADVLGLVMRRNEHAKNLLAASSAQQLPPMLQSLHLCQRCWHVDACSIYHKAQEGGTSDSSGLGELFNQLTDHLHSSHIDFIKFWDQLIDLEAQDLQASQREIWRLPAKEREKSGHCLSRMRLNLELAESDKDQKDFGRFIYHFSRDKLHFTPAKRNSQDYDGTALHKQIFTGGEHVLLSTESGNVAVAAGSICDIKKDTVSIKLSHPLRLPQKIGVSNEEVLCNETWRIDKDETASFLASMRFNLLNLFLKGGHEQGRRLIVDLEPPRFDSGGLFSQDPAAMYVRSATNLNEDQRRAIFKILSSQDYTLVLGMPGTGKTSTIVHAVNALLTRGASILLTSYTNSAVDNILLRLKEEGVDFVRLGRENAVHSDLKDHMVDDLRTVQDLEARMNTVNVIAVTCLGVSHPLLINRKFDICIVDEAGQITLPVCLGALRFADKFVLVGDHYQLPPLVRNVEARDRGLAVSLFRRLSEAHPQSIAALQCQYRMSAGIMKLCNTLIYGNRLRCGSHNVANGQLIYNTCISDVRPSWLQKVLDPLNSAVFVNTDMLNALEVSSRSTTYNMTEATIVVMILKQLKQLGVDLKDIGIISPYNYQVQRIRHLLCADELAVLEIHTIDRFQGRDKECVLVSFVKSSTRSRGSSTLLADWHRINVAITRAKKKLILIGSRKALSSTPVLKLLISQVDEMRGCIDIPNNSNILSSGLRICGPEA</sequence>
<dbReference type="OMA" id="QCATQEL"/>
<evidence type="ECO:0000256" key="2">
    <source>
        <dbReference type="ARBA" id="ARBA00007913"/>
    </source>
</evidence>
<keyword evidence="9 20" id="KW-0227">DNA damage</keyword>
<dbReference type="InterPro" id="IPR041679">
    <property type="entry name" value="DNA2/NAM7-like_C"/>
</dbReference>
<comment type="catalytic activity">
    <reaction evidence="19 20">
        <text>ATP + H2O = ADP + phosphate + H(+)</text>
        <dbReference type="Rhea" id="RHEA:13065"/>
        <dbReference type="ChEBI" id="CHEBI:15377"/>
        <dbReference type="ChEBI" id="CHEBI:15378"/>
        <dbReference type="ChEBI" id="CHEBI:30616"/>
        <dbReference type="ChEBI" id="CHEBI:43474"/>
        <dbReference type="ChEBI" id="CHEBI:456216"/>
        <dbReference type="EC" id="3.6.4.12"/>
    </reaction>
</comment>
<dbReference type="GO" id="GO:0033567">
    <property type="term" value="P:DNA replication, Okazaki fragment processing"/>
    <property type="evidence" value="ECO:0007669"/>
    <property type="project" value="UniProtKB-UniRule"/>
</dbReference>
<feature type="domain" description="DNA replication factor Dna2 N-terminal" evidence="22">
    <location>
        <begin position="434"/>
        <end position="632"/>
    </location>
</feature>
<evidence type="ECO:0000256" key="7">
    <source>
        <dbReference type="ARBA" id="ARBA00022723"/>
    </source>
</evidence>
<dbReference type="GO" id="GO:0006281">
    <property type="term" value="P:DNA repair"/>
    <property type="evidence" value="ECO:0007669"/>
    <property type="project" value="UniProtKB-KW"/>
</dbReference>
<evidence type="ECO:0000256" key="10">
    <source>
        <dbReference type="ARBA" id="ARBA00022801"/>
    </source>
</evidence>
<dbReference type="GO" id="GO:0005524">
    <property type="term" value="F:ATP binding"/>
    <property type="evidence" value="ECO:0007669"/>
    <property type="project" value="UniProtKB-UniRule"/>
</dbReference>
<dbReference type="OrthoDB" id="306218at2759"/>
<dbReference type="Pfam" id="PF13086">
    <property type="entry name" value="AAA_11"/>
    <property type="match status" value="2"/>
</dbReference>
<evidence type="ECO:0000256" key="14">
    <source>
        <dbReference type="ARBA" id="ARBA00023014"/>
    </source>
</evidence>
<evidence type="ECO:0000256" key="17">
    <source>
        <dbReference type="ARBA" id="ARBA00023242"/>
    </source>
</evidence>
<dbReference type="InterPro" id="IPR026851">
    <property type="entry name" value="Dna2/JHS1_DEXXQ-box"/>
</dbReference>
<dbReference type="EC" id="3.1.-.-" evidence="20"/>
<dbReference type="Pfam" id="PF13087">
    <property type="entry name" value="AAA_12"/>
    <property type="match status" value="1"/>
</dbReference>
<dbReference type="GO" id="GO:0046872">
    <property type="term" value="F:metal ion binding"/>
    <property type="evidence" value="ECO:0007669"/>
    <property type="project" value="UniProtKB-UniRule"/>
</dbReference>
<dbReference type="GO" id="GO:0003677">
    <property type="term" value="F:DNA binding"/>
    <property type="evidence" value="ECO:0007669"/>
    <property type="project" value="UniProtKB-UniRule"/>
</dbReference>
<dbReference type="CDD" id="cd22318">
    <property type="entry name" value="DNA2_N-like"/>
    <property type="match status" value="1"/>
</dbReference>
<keyword evidence="20" id="KW-0158">Chromosome</keyword>
<feature type="domain" description="DNA2/NAM7 helicase helicase" evidence="23">
    <location>
        <begin position="1096"/>
        <end position="1158"/>
    </location>
</feature>
<dbReference type="CDD" id="cd18808">
    <property type="entry name" value="SF1_C_Upf1"/>
    <property type="match status" value="1"/>
</dbReference>
<keyword evidence="12 20" id="KW-0067">ATP-binding</keyword>
<evidence type="ECO:0000256" key="9">
    <source>
        <dbReference type="ARBA" id="ARBA00022763"/>
    </source>
</evidence>
<evidence type="ECO:0000256" key="1">
    <source>
        <dbReference type="ARBA" id="ARBA00001966"/>
    </source>
</evidence>
<keyword evidence="15 20" id="KW-0238">DNA-binding</keyword>
<dbReference type="PANTHER" id="PTHR10887:SF433">
    <property type="entry name" value="DNA REPLICATION ATP-DEPENDENT HELICASE_NUCLEASE DNA2"/>
    <property type="match status" value="1"/>
</dbReference>
<keyword evidence="16 20" id="KW-0234">DNA repair</keyword>
<evidence type="ECO:0000256" key="15">
    <source>
        <dbReference type="ARBA" id="ARBA00023125"/>
    </source>
</evidence>
<dbReference type="SUPFAM" id="SSF52540">
    <property type="entry name" value="P-loop containing nucleoside triphosphate hydrolases"/>
    <property type="match status" value="1"/>
</dbReference>
<evidence type="ECO:0000259" key="24">
    <source>
        <dbReference type="Pfam" id="PF13087"/>
    </source>
</evidence>
<feature type="compositionally biased region" description="Polar residues" evidence="21">
    <location>
        <begin position="11"/>
        <end position="23"/>
    </location>
</feature>
<dbReference type="EMBL" id="CM035440">
    <property type="protein sequence ID" value="KAH7281946.1"/>
    <property type="molecule type" value="Genomic_DNA"/>
</dbReference>
<keyword evidence="3 20" id="KW-0004">4Fe-4S</keyword>
<evidence type="ECO:0000256" key="5">
    <source>
        <dbReference type="ARBA" id="ARBA00022705"/>
    </source>
</evidence>
<keyword evidence="26" id="KW-1185">Reference proteome</keyword>
<keyword evidence="7 20" id="KW-0479">Metal-binding</keyword>
<dbReference type="PANTHER" id="PTHR10887">
    <property type="entry name" value="DNA2/NAM7 HELICASE FAMILY"/>
    <property type="match status" value="1"/>
</dbReference>
<evidence type="ECO:0000256" key="3">
    <source>
        <dbReference type="ARBA" id="ARBA00022485"/>
    </source>
</evidence>
<keyword evidence="4" id="KW-0934">Plastid</keyword>
<dbReference type="InterPro" id="IPR014808">
    <property type="entry name" value="DNA_replication_fac_Dna2_N"/>
</dbReference>
<name>A0A8T2QE14_CERRI</name>
<feature type="compositionally biased region" description="Polar residues" evidence="21">
    <location>
        <begin position="227"/>
        <end position="247"/>
    </location>
</feature>
<comment type="cofactor">
    <cofactor evidence="1">
        <name>[4Fe-4S] cluster</name>
        <dbReference type="ChEBI" id="CHEBI:49883"/>
    </cofactor>
</comment>
<comment type="function">
    <text evidence="20">Key enzyme involved in DNA replication and DNA repair. Involved in Okazaki fragments processing by cleaving long flaps that escape FEN1: flaps that are longer than 27 nucleotides are coated by replication protein A complex (RPA), leading to recruit DNA2 which cleaves the flap until it is too short to bind RPA and becomes a substrate for FEN1. Also involved in 5'-end resection of DNA during double-strand break (DSB) repair by mediating the cleavage of 5'-ssDNA.</text>
</comment>
<evidence type="ECO:0000313" key="26">
    <source>
        <dbReference type="Proteomes" id="UP000825935"/>
    </source>
</evidence>
<dbReference type="GO" id="GO:0071932">
    <property type="term" value="P:replication fork reversal"/>
    <property type="evidence" value="ECO:0007669"/>
    <property type="project" value="TreeGrafter"/>
</dbReference>
<dbReference type="InterPro" id="IPR045055">
    <property type="entry name" value="DNA2/NAM7-like"/>
</dbReference>
<feature type="domain" description="DNA2/NAM7 helicase helicase" evidence="23">
    <location>
        <begin position="994"/>
        <end position="1085"/>
    </location>
</feature>
<evidence type="ECO:0000256" key="20">
    <source>
        <dbReference type="RuleBase" id="RU367041"/>
    </source>
</evidence>
<evidence type="ECO:0000256" key="8">
    <source>
        <dbReference type="ARBA" id="ARBA00022741"/>
    </source>
</evidence>
<keyword evidence="4" id="KW-0150">Chloroplast</keyword>
<comment type="caution">
    <text evidence="25">The sequence shown here is derived from an EMBL/GenBank/DDBJ whole genome shotgun (WGS) entry which is preliminary data.</text>
</comment>
<evidence type="ECO:0000256" key="16">
    <source>
        <dbReference type="ARBA" id="ARBA00023204"/>
    </source>
</evidence>
<gene>
    <name evidence="25" type="ORF">KP509_35G004800</name>
</gene>
<dbReference type="EC" id="3.6.4.12" evidence="20"/>
<reference evidence="25" key="1">
    <citation type="submission" date="2021-08" db="EMBL/GenBank/DDBJ databases">
        <title>WGS assembly of Ceratopteris richardii.</title>
        <authorList>
            <person name="Marchant D.B."/>
            <person name="Chen G."/>
            <person name="Jenkins J."/>
            <person name="Shu S."/>
            <person name="Leebens-Mack J."/>
            <person name="Grimwood J."/>
            <person name="Schmutz J."/>
            <person name="Soltis P."/>
            <person name="Soltis D."/>
            <person name="Chen Z.-H."/>
        </authorList>
    </citation>
    <scope>NUCLEOTIDE SEQUENCE</scope>
    <source>
        <strain evidence="25">Whitten #5841</strain>
        <tissue evidence="25">Leaf</tissue>
    </source>
</reference>
<keyword evidence="14 20" id="KW-0411">Iron-sulfur</keyword>
<accession>A0A8T2QE14</accession>
<dbReference type="CDD" id="cd18041">
    <property type="entry name" value="DEXXQc_DNA2"/>
    <property type="match status" value="1"/>
</dbReference>
<keyword evidence="18 20" id="KW-0511">Multifunctional enzyme</keyword>
<comment type="similarity">
    <text evidence="2 20">Belongs to the DNA2/NAM7 helicase family.</text>
</comment>
<evidence type="ECO:0000313" key="25">
    <source>
        <dbReference type="EMBL" id="KAH7281946.1"/>
    </source>
</evidence>
<feature type="region of interest" description="Disordered" evidence="21">
    <location>
        <begin position="1"/>
        <end position="24"/>
    </location>
</feature>
<evidence type="ECO:0000256" key="4">
    <source>
        <dbReference type="ARBA" id="ARBA00022528"/>
    </source>
</evidence>
<dbReference type="InterPro" id="IPR047187">
    <property type="entry name" value="SF1_C_Upf1"/>
</dbReference>
<evidence type="ECO:0000256" key="18">
    <source>
        <dbReference type="ARBA" id="ARBA00023268"/>
    </source>
</evidence>
<evidence type="ECO:0000256" key="11">
    <source>
        <dbReference type="ARBA" id="ARBA00022806"/>
    </source>
</evidence>
<evidence type="ECO:0000259" key="22">
    <source>
        <dbReference type="Pfam" id="PF08696"/>
    </source>
</evidence>
<dbReference type="InterPro" id="IPR011604">
    <property type="entry name" value="PDDEXK-like_dom_sf"/>
</dbReference>
<evidence type="ECO:0000256" key="19">
    <source>
        <dbReference type="ARBA" id="ARBA00047995"/>
    </source>
</evidence>
<evidence type="ECO:0000256" key="13">
    <source>
        <dbReference type="ARBA" id="ARBA00023004"/>
    </source>
</evidence>
<keyword evidence="10 20" id="KW-0378">Hydrolase</keyword>
<dbReference type="GO" id="GO:0005634">
    <property type="term" value="C:nucleus"/>
    <property type="evidence" value="ECO:0007669"/>
    <property type="project" value="UniProtKB-SubCell"/>
</dbReference>
<dbReference type="GO" id="GO:0017116">
    <property type="term" value="F:single-stranded DNA helicase activity"/>
    <property type="evidence" value="ECO:0007669"/>
    <property type="project" value="UniProtKB-UniRule"/>
</dbReference>
<keyword evidence="8 20" id="KW-0547">Nucleotide-binding</keyword>
<dbReference type="InterPro" id="IPR041677">
    <property type="entry name" value="DNA2/NAM7_AAA_11"/>
</dbReference>
<proteinExistence type="inferred from homology"/>
<keyword evidence="5 20" id="KW-0235">DNA replication</keyword>
<keyword evidence="17 20" id="KW-0539">Nucleus</keyword>
<dbReference type="Gene3D" id="3.90.320.10">
    <property type="match status" value="1"/>
</dbReference>
<comment type="subcellular location">
    <subcellularLocation>
        <location evidence="20">Nucleus</location>
    </subcellularLocation>
    <subcellularLocation>
        <location evidence="20">Chromosome</location>
    </subcellularLocation>
</comment>
<dbReference type="GO" id="GO:0051539">
    <property type="term" value="F:4 iron, 4 sulfur cluster binding"/>
    <property type="evidence" value="ECO:0007669"/>
    <property type="project" value="UniProtKB-UniRule"/>
</dbReference>